<protein>
    <submittedName>
        <fullName evidence="1">HTH-type transcriptional regulator CatM</fullName>
    </submittedName>
</protein>
<name>A0A7V8FS82_9BURK</name>
<reference evidence="2" key="1">
    <citation type="journal article" date="2020" name="MBio">
        <title>Horizontal gene transfer to a defensive symbiont with a reduced genome amongst a multipartite beetle microbiome.</title>
        <authorList>
            <person name="Waterworth S.C."/>
            <person name="Florez L.V."/>
            <person name="Rees E.R."/>
            <person name="Hertweck C."/>
            <person name="Kaltenpoth M."/>
            <person name="Kwan J.C."/>
        </authorList>
    </citation>
    <scope>NUCLEOTIDE SEQUENCE [LARGE SCALE GENOMIC DNA]</scope>
</reference>
<accession>A0A7V8FS82</accession>
<gene>
    <name evidence="1" type="primary">catM</name>
    <name evidence="1" type="ORF">GAK30_00249</name>
</gene>
<sequence length="92" mass="10391">MKELQTALGLVASEAGICIVPASAQFRTDIQYRLVADEGATSPIILAHRLNDDGWYIDLIKNLIQEMYAEKPPWLNFEHNAIPHGLFARNRE</sequence>
<dbReference type="Gene3D" id="3.40.190.10">
    <property type="entry name" value="Periplasmic binding protein-like II"/>
    <property type="match status" value="2"/>
</dbReference>
<dbReference type="Proteomes" id="UP000461670">
    <property type="component" value="Unassembled WGS sequence"/>
</dbReference>
<dbReference type="AlphaFoldDB" id="A0A7V8FS82"/>
<evidence type="ECO:0000313" key="1">
    <source>
        <dbReference type="EMBL" id="KAF1023882.1"/>
    </source>
</evidence>
<proteinExistence type="predicted"/>
<evidence type="ECO:0000313" key="2">
    <source>
        <dbReference type="Proteomes" id="UP000461670"/>
    </source>
</evidence>
<comment type="caution">
    <text evidence="1">The sequence shown here is derived from an EMBL/GenBank/DDBJ whole genome shotgun (WGS) entry which is preliminary data.</text>
</comment>
<dbReference type="EMBL" id="WNDQ01000002">
    <property type="protein sequence ID" value="KAF1023882.1"/>
    <property type="molecule type" value="Genomic_DNA"/>
</dbReference>
<organism evidence="1 2">
    <name type="scientific">Paracidovorax wautersii</name>
    <dbReference type="NCBI Taxonomy" id="1177982"/>
    <lineage>
        <taxon>Bacteria</taxon>
        <taxon>Pseudomonadati</taxon>
        <taxon>Pseudomonadota</taxon>
        <taxon>Betaproteobacteria</taxon>
        <taxon>Burkholderiales</taxon>
        <taxon>Comamonadaceae</taxon>
        <taxon>Paracidovorax</taxon>
    </lineage>
</organism>